<dbReference type="Proteomes" id="UP001166304">
    <property type="component" value="Unassembled WGS sequence"/>
</dbReference>
<reference evidence="1" key="1">
    <citation type="submission" date="2021-06" db="EMBL/GenBank/DDBJ databases">
        <title>New haloarchaea isolates fom saline soil.</title>
        <authorList>
            <person name="Duran-Viseras A."/>
            <person name="Sanchez-Porro C.S."/>
            <person name="Ventosa A."/>
        </authorList>
    </citation>
    <scope>NUCLEOTIDE SEQUENCE</scope>
    <source>
        <strain evidence="1">JCM 18369</strain>
    </source>
</reference>
<protein>
    <submittedName>
        <fullName evidence="1">Acc operon protein</fullName>
    </submittedName>
</protein>
<gene>
    <name evidence="1" type="ORF">KTS37_04490</name>
</gene>
<evidence type="ECO:0000313" key="1">
    <source>
        <dbReference type="EMBL" id="MBV0901042.1"/>
    </source>
</evidence>
<accession>A0AA41G6J8</accession>
<sequence length="89" mass="9152">MAAAVVEQLPDASADEAAAIAVAVGAHLTDRQRAAAAAAAAAAASDGESWTGREWAFSGRVEGTQKRSVRIRSDAPTNPWSAAGRTDRF</sequence>
<name>A0AA41G6J8_9EURY</name>
<keyword evidence="2" id="KW-1185">Reference proteome</keyword>
<comment type="caution">
    <text evidence="1">The sequence shown here is derived from an EMBL/GenBank/DDBJ whole genome shotgun (WGS) entry which is preliminary data.</text>
</comment>
<evidence type="ECO:0000313" key="2">
    <source>
        <dbReference type="Proteomes" id="UP001166304"/>
    </source>
</evidence>
<proteinExistence type="predicted"/>
<dbReference type="AlphaFoldDB" id="A0AA41G6J8"/>
<dbReference type="Pfam" id="PF26062">
    <property type="entry name" value="DUF8022"/>
    <property type="match status" value="1"/>
</dbReference>
<dbReference type="InterPro" id="IPR058335">
    <property type="entry name" value="PccX"/>
</dbReference>
<dbReference type="EMBL" id="JAHQXE010000001">
    <property type="protein sequence ID" value="MBV0901042.1"/>
    <property type="molecule type" value="Genomic_DNA"/>
</dbReference>
<organism evidence="1 2">
    <name type="scientific">Haloarcula salina</name>
    <dbReference type="NCBI Taxonomy" id="1429914"/>
    <lineage>
        <taxon>Archaea</taxon>
        <taxon>Methanobacteriati</taxon>
        <taxon>Methanobacteriota</taxon>
        <taxon>Stenosarchaea group</taxon>
        <taxon>Halobacteria</taxon>
        <taxon>Halobacteriales</taxon>
        <taxon>Haloarculaceae</taxon>
        <taxon>Haloarcula</taxon>
    </lineage>
</organism>